<keyword evidence="3" id="KW-0413">Isomerase</keyword>
<evidence type="ECO:0000256" key="2">
    <source>
        <dbReference type="ARBA" id="ARBA00022833"/>
    </source>
</evidence>
<evidence type="ECO:0000313" key="4">
    <source>
        <dbReference type="Proteomes" id="UP001210538"/>
    </source>
</evidence>
<dbReference type="Gene3D" id="2.60.120.10">
    <property type="entry name" value="Jelly Rolls"/>
    <property type="match status" value="1"/>
</dbReference>
<dbReference type="InterPro" id="IPR051804">
    <property type="entry name" value="Carb_Metab_Reg_Kinase/Isom"/>
</dbReference>
<dbReference type="InterPro" id="IPR014710">
    <property type="entry name" value="RmlC-like_jellyroll"/>
</dbReference>
<dbReference type="RefSeq" id="WP_126547642.1">
    <property type="nucleotide sequence ID" value="NZ_CP076536.1"/>
</dbReference>
<organism evidence="3 4">
    <name type="scientific">Enterobacter ludwigii</name>
    <dbReference type="NCBI Taxonomy" id="299767"/>
    <lineage>
        <taxon>Bacteria</taxon>
        <taxon>Pseudomonadati</taxon>
        <taxon>Pseudomonadota</taxon>
        <taxon>Gammaproteobacteria</taxon>
        <taxon>Enterobacterales</taxon>
        <taxon>Enterobacteriaceae</taxon>
        <taxon>Enterobacter</taxon>
        <taxon>Enterobacter cloacae complex</taxon>
    </lineage>
</organism>
<proteinExistence type="predicted"/>
<gene>
    <name evidence="3" type="ORF">PHA72_03380</name>
</gene>
<dbReference type="InterPro" id="IPR011051">
    <property type="entry name" value="RmlC_Cupin_sf"/>
</dbReference>
<dbReference type="GO" id="GO:0046872">
    <property type="term" value="F:metal ion binding"/>
    <property type="evidence" value="ECO:0007669"/>
    <property type="project" value="UniProtKB-KW"/>
</dbReference>
<accession>A0AAX3LC81</accession>
<dbReference type="GO" id="GO:0016853">
    <property type="term" value="F:isomerase activity"/>
    <property type="evidence" value="ECO:0007669"/>
    <property type="project" value="UniProtKB-KW"/>
</dbReference>
<dbReference type="Proteomes" id="UP001210538">
    <property type="component" value="Chromosome"/>
</dbReference>
<evidence type="ECO:0000313" key="3">
    <source>
        <dbReference type="EMBL" id="WCE13940.1"/>
    </source>
</evidence>
<dbReference type="InterPro" id="IPR016847">
    <property type="entry name" value="Man6P_Isoase_Firm_lng_prd"/>
</dbReference>
<dbReference type="SUPFAM" id="SSF51182">
    <property type="entry name" value="RmlC-like cupins"/>
    <property type="match status" value="1"/>
</dbReference>
<keyword evidence="2" id="KW-0862">Zinc</keyword>
<dbReference type="PANTHER" id="PTHR42742">
    <property type="entry name" value="TRANSCRIPTIONAL REPRESSOR MPRA"/>
    <property type="match status" value="1"/>
</dbReference>
<dbReference type="PANTHER" id="PTHR42742:SF3">
    <property type="entry name" value="FRUCTOKINASE"/>
    <property type="match status" value="1"/>
</dbReference>
<keyword evidence="4" id="KW-1185">Reference proteome</keyword>
<sequence length="580" mass="65748">MATYDKFPEVAVEGYDDCAWQGWDAIVRELTQRAGQYTRTVLVIDCYPGVRLEELETKLLPALGATLTLNAEQMRLDEHALSRLLARHLTDDRVFGVLSCHQLDEFIDPVKREALQAQVERCREGIIVIYGPGAALVNAGDILVYADLPRWEIQQRMRSGELANWGAANQHEDILRRYKRAFFIEWRVFDRHKTPLLRRTDYLLDTTQADNPAMVGGDALRAGLQHTTQRPFRVVPFFDPGVWGGQWMKQKFDLDPSAPNYAWCFDCVPEENSLLLRYGAVRIEIPSQDLVLLHPRALLGEKVHARFGAEFPIRFDLLDTLGGQNLSFQVHPTTEYIQQHFGMHYTQDESYYILEAEPGAQVYLGTRTGTRPEAMMDDLRRASRGEKPFDDARFVNHLAANKHDHFLIPAGTVHCSGAGTVVLEISATPYIFTFKLWDWGRLGMDGQPRPVHLAHGEKVIDWQRDTQWVEQHLVNQCEPLGEGTGWREERTGLHEREFIETRRHWFSEPVTHSPHGGVNVLNLVEGEEATVDSPGGAFAPFVVHYAETFIVPADAGEYRISPSGPSCGKSIATIKAWVRG</sequence>
<name>A0AAX3LC81_9ENTR</name>
<dbReference type="EMBL" id="CP116347">
    <property type="protein sequence ID" value="WCE13940.1"/>
    <property type="molecule type" value="Genomic_DNA"/>
</dbReference>
<reference evidence="3 4" key="1">
    <citation type="submission" date="2023-01" db="EMBL/GenBank/DDBJ databases">
        <title>Genome sequence resource and annotation of Enterobacter ludwigii, an economically important pathogen of seedling wilt with strawberry.</title>
        <authorList>
            <person name="Xie Y."/>
        </authorList>
    </citation>
    <scope>NUCLEOTIDE SEQUENCE [LARGE SCALE GENOMIC DNA]</scope>
    <source>
        <strain evidence="3 4">CM-TZ4</strain>
    </source>
</reference>
<dbReference type="CDD" id="cd07010">
    <property type="entry name" value="cupin_PMI_type_I_N_bac"/>
    <property type="match status" value="1"/>
</dbReference>
<dbReference type="PIRSF" id="PIRSF026713">
    <property type="entry name" value="PMI_Firm_long_prd"/>
    <property type="match status" value="1"/>
</dbReference>
<keyword evidence="1" id="KW-0479">Metal-binding</keyword>
<dbReference type="AlphaFoldDB" id="A0AAX3LC81"/>
<protein>
    <submittedName>
        <fullName evidence="3">Class I mannose-6-phosphate isomerase</fullName>
    </submittedName>
</protein>
<evidence type="ECO:0000256" key="1">
    <source>
        <dbReference type="ARBA" id="ARBA00022723"/>
    </source>
</evidence>